<reference evidence="1 2" key="3">
    <citation type="submission" date="2019-11" db="EMBL/GenBank/DDBJ databases">
        <title>A de novo genome assembly of a pear dwarfing rootstock.</title>
        <authorList>
            <person name="Wang F."/>
            <person name="Wang J."/>
            <person name="Li S."/>
            <person name="Zhang Y."/>
            <person name="Fang M."/>
            <person name="Ma L."/>
            <person name="Zhao Y."/>
            <person name="Jiang S."/>
        </authorList>
    </citation>
    <scope>NUCLEOTIDE SEQUENCE [LARGE SCALE GENOMIC DNA]</scope>
    <source>
        <strain evidence="1">S2</strain>
        <tissue evidence="1">Leaf</tissue>
    </source>
</reference>
<reference evidence="1 2" key="1">
    <citation type="submission" date="2019-09" db="EMBL/GenBank/DDBJ databases">
        <authorList>
            <person name="Ou C."/>
        </authorList>
    </citation>
    <scope>NUCLEOTIDE SEQUENCE [LARGE SCALE GENOMIC DNA]</scope>
    <source>
        <strain evidence="1">S2</strain>
        <tissue evidence="1">Leaf</tissue>
    </source>
</reference>
<proteinExistence type="predicted"/>
<evidence type="ECO:0000313" key="1">
    <source>
        <dbReference type="EMBL" id="KAB2615560.1"/>
    </source>
</evidence>
<organism evidence="1 2">
    <name type="scientific">Pyrus ussuriensis x Pyrus communis</name>
    <dbReference type="NCBI Taxonomy" id="2448454"/>
    <lineage>
        <taxon>Eukaryota</taxon>
        <taxon>Viridiplantae</taxon>
        <taxon>Streptophyta</taxon>
        <taxon>Embryophyta</taxon>
        <taxon>Tracheophyta</taxon>
        <taxon>Spermatophyta</taxon>
        <taxon>Magnoliopsida</taxon>
        <taxon>eudicotyledons</taxon>
        <taxon>Gunneridae</taxon>
        <taxon>Pentapetalae</taxon>
        <taxon>rosids</taxon>
        <taxon>fabids</taxon>
        <taxon>Rosales</taxon>
        <taxon>Rosaceae</taxon>
        <taxon>Amygdaloideae</taxon>
        <taxon>Maleae</taxon>
        <taxon>Pyrus</taxon>
    </lineage>
</organism>
<keyword evidence="2" id="KW-1185">Reference proteome</keyword>
<accession>A0A5N5GQS5</accession>
<dbReference type="OrthoDB" id="1193120at2759"/>
<name>A0A5N5GQS5_9ROSA</name>
<reference evidence="2" key="2">
    <citation type="submission" date="2019-10" db="EMBL/GenBank/DDBJ databases">
        <title>A de novo genome assembly of a pear dwarfing rootstock.</title>
        <authorList>
            <person name="Wang F."/>
            <person name="Wang J."/>
            <person name="Li S."/>
            <person name="Zhang Y."/>
            <person name="Fang M."/>
            <person name="Ma L."/>
            <person name="Zhao Y."/>
            <person name="Jiang S."/>
        </authorList>
    </citation>
    <scope>NUCLEOTIDE SEQUENCE [LARGE SCALE GENOMIC DNA]</scope>
</reference>
<dbReference type="AlphaFoldDB" id="A0A5N5GQS5"/>
<evidence type="ECO:0000313" key="2">
    <source>
        <dbReference type="Proteomes" id="UP000327157"/>
    </source>
</evidence>
<gene>
    <name evidence="1" type="ORF">D8674_022148</name>
</gene>
<comment type="caution">
    <text evidence="1">The sequence shown here is derived from an EMBL/GenBank/DDBJ whole genome shotgun (WGS) entry which is preliminary data.</text>
</comment>
<dbReference type="Proteomes" id="UP000327157">
    <property type="component" value="Chromosome 3"/>
</dbReference>
<protein>
    <submittedName>
        <fullName evidence="1">Ribonuclease H protein</fullName>
    </submittedName>
</protein>
<sequence>MALWLSKDSFELLLYTVWGIWTDRNSLLWWGVVSSLGDIRFRVQSWQTEYKKWHGSELGYKMKEPQRWCKPDQAWLKINFDRAWDEHRQMGGCGVVVRDKVCGEAWGCPAATRRRCLNGGGKYSKGG</sequence>
<dbReference type="EMBL" id="SMOL01000402">
    <property type="protein sequence ID" value="KAB2615560.1"/>
    <property type="molecule type" value="Genomic_DNA"/>
</dbReference>